<feature type="region of interest" description="Disordered" evidence="1">
    <location>
        <begin position="1"/>
        <end position="55"/>
    </location>
</feature>
<reference evidence="2" key="1">
    <citation type="submission" date="2015-04" db="UniProtKB">
        <authorList>
            <consortium name="EnsemblPlants"/>
        </authorList>
    </citation>
    <scope>IDENTIFICATION</scope>
</reference>
<organism evidence="2">
    <name type="scientific">Oryza glumipatula</name>
    <dbReference type="NCBI Taxonomy" id="40148"/>
    <lineage>
        <taxon>Eukaryota</taxon>
        <taxon>Viridiplantae</taxon>
        <taxon>Streptophyta</taxon>
        <taxon>Embryophyta</taxon>
        <taxon>Tracheophyta</taxon>
        <taxon>Spermatophyta</taxon>
        <taxon>Magnoliopsida</taxon>
        <taxon>Liliopsida</taxon>
        <taxon>Poales</taxon>
        <taxon>Poaceae</taxon>
        <taxon>BOP clade</taxon>
        <taxon>Oryzoideae</taxon>
        <taxon>Oryzeae</taxon>
        <taxon>Oryzinae</taxon>
        <taxon>Oryza</taxon>
    </lineage>
</organism>
<evidence type="ECO:0000256" key="1">
    <source>
        <dbReference type="SAM" id="MobiDB-lite"/>
    </source>
</evidence>
<dbReference type="EnsemblPlants" id="OGLUM02G17960.1">
    <property type="protein sequence ID" value="OGLUM02G17960.1"/>
    <property type="gene ID" value="OGLUM02G17960"/>
</dbReference>
<dbReference type="HOGENOM" id="CLU_2761894_0_0_1"/>
<sequence length="70" mass="7198">MEAPSPSPAKTAAGLLPPARSTRQPALERAPPRAQLAGGVTTDPMPSSPTNPHRRCPWVIAFQGAACVGV</sequence>
<reference evidence="2" key="2">
    <citation type="submission" date="2018-05" db="EMBL/GenBank/DDBJ databases">
        <title>OgluRS3 (Oryza glumaepatula Reference Sequence Version 3).</title>
        <authorList>
            <person name="Zhang J."/>
            <person name="Kudrna D."/>
            <person name="Lee S."/>
            <person name="Talag J."/>
            <person name="Welchert J."/>
            <person name="Wing R.A."/>
        </authorList>
    </citation>
    <scope>NUCLEOTIDE SEQUENCE [LARGE SCALE GENOMIC DNA]</scope>
</reference>
<evidence type="ECO:0000313" key="2">
    <source>
        <dbReference type="EnsemblPlants" id="OGLUM02G17960.1"/>
    </source>
</evidence>
<name>A0A0D9YSN7_9ORYZ</name>
<accession>A0A0D9YSN7</accession>
<evidence type="ECO:0000313" key="3">
    <source>
        <dbReference type="Proteomes" id="UP000026961"/>
    </source>
</evidence>
<dbReference type="AlphaFoldDB" id="A0A0D9YSN7"/>
<dbReference type="Proteomes" id="UP000026961">
    <property type="component" value="Chromosome 2"/>
</dbReference>
<proteinExistence type="predicted"/>
<protein>
    <submittedName>
        <fullName evidence="2">Uncharacterized protein</fullName>
    </submittedName>
</protein>
<dbReference type="Gramene" id="OGLUM02G17960.1">
    <property type="protein sequence ID" value="OGLUM02G17960.1"/>
    <property type="gene ID" value="OGLUM02G17960"/>
</dbReference>
<keyword evidence="3" id="KW-1185">Reference proteome</keyword>